<dbReference type="Pfam" id="PF13531">
    <property type="entry name" value="SBP_bac_11"/>
    <property type="match status" value="1"/>
</dbReference>
<feature type="domain" description="Peptidase C14 caspase" evidence="2">
    <location>
        <begin position="11"/>
        <end position="222"/>
    </location>
</feature>
<accession>A0A917NQZ9</accession>
<dbReference type="Pfam" id="PF00656">
    <property type="entry name" value="Peptidase_C14"/>
    <property type="match status" value="1"/>
</dbReference>
<keyword evidence="1" id="KW-0812">Transmembrane</keyword>
<proteinExistence type="predicted"/>
<feature type="transmembrane region" description="Helical" evidence="1">
    <location>
        <begin position="296"/>
        <end position="317"/>
    </location>
</feature>
<protein>
    <recommendedName>
        <fullName evidence="2">Peptidase C14 caspase domain-containing protein</fullName>
    </recommendedName>
</protein>
<dbReference type="GO" id="GO:0004197">
    <property type="term" value="F:cysteine-type endopeptidase activity"/>
    <property type="evidence" value="ECO:0007669"/>
    <property type="project" value="InterPro"/>
</dbReference>
<sequence length="853" mass="90742">MSRYDPRGRTNRALLVGVSEYDYTLAETPDGVPGQLPSVRHNRNRLKSVLRRSGVFGEGEVVVSASPSHDVFDDALHRAAQEAEGLLLFYFAGHGIVSSSGADLFLQMRNARVLAGKHDVFPNAAWFLHVLAELAGSNAQRVVVILDCCYAGNAAGIWQSFEGPGREKILLLMSVQSNRLVDGGDGSGATPFTAELVRLLDEHHDDAELGLFDLYAQLKDRMLRTGHPTTFGDVQEPQAAWEPGEDVLLRAEPKTAVHVSVPEPQSLPPLPPLSERVRTVLRTRLKRTVAWLRRHLRAVAVLLLALLVTALGGYGIATLAAGHGACSPPLELRVMTDPDLESTVRAAAADYLTSGANTTGAGCRRTGITVYGAGAADAVTALRERTDAWQQPGEDDDPQRDVGPQPDVWIPAARADVGRVTTGQEGRVYAHLSGGEEPFAYSPIVLAVPEGLAGGTAADRSGRTLAEMVDDLKKADPKADVRRSDPEYTDAALLATMGLYGGSADARAGEQRLVRSGPPSPTSADLLCTLPDVEAVDNSTAALVPEFLMKSGVGCDGATRVARTADYPGDVPGLEPTFVHVSWQDADRDKDARRDAVDRFRSWLTGKEGLAVFGRAGFRSASGSHPPLESKLGAGVRLDPGKLLESAGRTEMDTALEKYRSANGPGRVLFLLDSSGSMAGRWDGPSGGPGILKQSLGGLGPQDEYGVWAVYGSGHTVLLPFDRHRNGEAERVLADRNKTRVRDAEADPHAALLAALDDMAGRGKDDDHPQLIVYLTDDEDDNRLKGENLTQVLDKAHQAGVPVAMVSLTSGGCDRGRPDALVSETSGGRCLDAGDDLGAGLHDEVARTGTGES</sequence>
<dbReference type="Proteomes" id="UP000657574">
    <property type="component" value="Unassembled WGS sequence"/>
</dbReference>
<reference evidence="3" key="1">
    <citation type="journal article" date="2014" name="Int. J. Syst. Evol. Microbiol.">
        <title>Complete genome sequence of Corynebacterium casei LMG S-19264T (=DSM 44701T), isolated from a smear-ripened cheese.</title>
        <authorList>
            <consortium name="US DOE Joint Genome Institute (JGI-PGF)"/>
            <person name="Walter F."/>
            <person name="Albersmeier A."/>
            <person name="Kalinowski J."/>
            <person name="Ruckert C."/>
        </authorList>
    </citation>
    <scope>NUCLEOTIDE SEQUENCE</scope>
    <source>
        <strain evidence="3">JCM 3086</strain>
    </source>
</reference>
<evidence type="ECO:0000313" key="4">
    <source>
        <dbReference type="Proteomes" id="UP000657574"/>
    </source>
</evidence>
<reference evidence="3" key="2">
    <citation type="submission" date="2020-09" db="EMBL/GenBank/DDBJ databases">
        <authorList>
            <person name="Sun Q."/>
            <person name="Ohkuma M."/>
        </authorList>
    </citation>
    <scope>NUCLEOTIDE SEQUENCE</scope>
    <source>
        <strain evidence="3">JCM 3086</strain>
    </source>
</reference>
<name>A0A917NQZ9_9ACTN</name>
<dbReference type="InterPro" id="IPR029030">
    <property type="entry name" value="Caspase-like_dom_sf"/>
</dbReference>
<dbReference type="InterPro" id="IPR036465">
    <property type="entry name" value="vWFA_dom_sf"/>
</dbReference>
<keyword evidence="1" id="KW-1133">Transmembrane helix</keyword>
<comment type="caution">
    <text evidence="3">The sequence shown here is derived from an EMBL/GenBank/DDBJ whole genome shotgun (WGS) entry which is preliminary data.</text>
</comment>
<dbReference type="AlphaFoldDB" id="A0A917NQZ9"/>
<dbReference type="SUPFAM" id="SSF53300">
    <property type="entry name" value="vWA-like"/>
    <property type="match status" value="1"/>
</dbReference>
<dbReference type="Gene3D" id="3.40.50.410">
    <property type="entry name" value="von Willebrand factor, type A domain"/>
    <property type="match status" value="1"/>
</dbReference>
<keyword evidence="4" id="KW-1185">Reference proteome</keyword>
<dbReference type="GO" id="GO:0006508">
    <property type="term" value="P:proteolysis"/>
    <property type="evidence" value="ECO:0007669"/>
    <property type="project" value="InterPro"/>
</dbReference>
<dbReference type="SUPFAM" id="SSF52129">
    <property type="entry name" value="Caspase-like"/>
    <property type="match status" value="1"/>
</dbReference>
<gene>
    <name evidence="3" type="ORF">GCM10010121_029880</name>
</gene>
<dbReference type="EMBL" id="BMQA01000008">
    <property type="protein sequence ID" value="GGJ17126.1"/>
    <property type="molecule type" value="Genomic_DNA"/>
</dbReference>
<dbReference type="InterPro" id="IPR011600">
    <property type="entry name" value="Pept_C14_caspase"/>
</dbReference>
<evidence type="ECO:0000256" key="1">
    <source>
        <dbReference type="SAM" id="Phobius"/>
    </source>
</evidence>
<dbReference type="CDD" id="cd00198">
    <property type="entry name" value="vWFA"/>
    <property type="match status" value="1"/>
</dbReference>
<evidence type="ECO:0000259" key="2">
    <source>
        <dbReference type="Pfam" id="PF00656"/>
    </source>
</evidence>
<dbReference type="RefSeq" id="WP_189311645.1">
    <property type="nucleotide sequence ID" value="NZ_BMQA01000008.1"/>
</dbReference>
<dbReference type="Gene3D" id="3.40.50.1460">
    <property type="match status" value="1"/>
</dbReference>
<keyword evidence="1" id="KW-0472">Membrane</keyword>
<organism evidence="3 4">
    <name type="scientific">Streptomyces brasiliensis</name>
    <dbReference type="NCBI Taxonomy" id="1954"/>
    <lineage>
        <taxon>Bacteria</taxon>
        <taxon>Bacillati</taxon>
        <taxon>Actinomycetota</taxon>
        <taxon>Actinomycetes</taxon>
        <taxon>Kitasatosporales</taxon>
        <taxon>Streptomycetaceae</taxon>
        <taxon>Streptomyces</taxon>
    </lineage>
</organism>
<evidence type="ECO:0000313" key="3">
    <source>
        <dbReference type="EMBL" id="GGJ17126.1"/>
    </source>
</evidence>